<dbReference type="RefSeq" id="WP_255333047.1">
    <property type="nucleotide sequence ID" value="NZ_VOTZ01000019.1"/>
</dbReference>
<gene>
    <name evidence="1" type="ORF">FTO68_08835</name>
</gene>
<dbReference type="AlphaFoldDB" id="A0ABD4TJH6"/>
<comment type="caution">
    <text evidence="1">The sequence shown here is derived from an EMBL/GenBank/DDBJ whole genome shotgun (WGS) entry which is preliminary data.</text>
</comment>
<sequence length="59" mass="6488">MKNMEMSREGSKLIIEVDLTKDFGVSKSGKSKIIASSEGNISIPDDEEIKIGLNIYKKA</sequence>
<evidence type="ECO:0000313" key="2">
    <source>
        <dbReference type="Proteomes" id="UP001524383"/>
    </source>
</evidence>
<reference evidence="1 2" key="1">
    <citation type="submission" date="2019-08" db="EMBL/GenBank/DDBJ databases">
        <authorList>
            <person name="Chen S.-C."/>
            <person name="Lai M.-C."/>
            <person name="You Y.-T."/>
        </authorList>
    </citation>
    <scope>NUCLEOTIDE SEQUENCE [LARGE SCALE GENOMIC DNA]</scope>
    <source>
        <strain evidence="1 2">P2F9704a</strain>
    </source>
</reference>
<proteinExistence type="predicted"/>
<keyword evidence="2" id="KW-1185">Reference proteome</keyword>
<evidence type="ECO:0000313" key="1">
    <source>
        <dbReference type="EMBL" id="MCQ1539083.1"/>
    </source>
</evidence>
<accession>A0ABD4TJH6</accession>
<dbReference type="EMBL" id="VOTZ01000019">
    <property type="protein sequence ID" value="MCQ1539083.1"/>
    <property type="molecule type" value="Genomic_DNA"/>
</dbReference>
<organism evidence="1 2">
    <name type="scientific">Methanocalculus taiwanensis</name>
    <dbReference type="NCBI Taxonomy" id="106207"/>
    <lineage>
        <taxon>Archaea</taxon>
        <taxon>Methanobacteriati</taxon>
        <taxon>Methanobacteriota</taxon>
        <taxon>Stenosarchaea group</taxon>
        <taxon>Methanomicrobia</taxon>
        <taxon>Methanomicrobiales</taxon>
        <taxon>Methanocalculaceae</taxon>
        <taxon>Methanocalculus</taxon>
    </lineage>
</organism>
<protein>
    <submittedName>
        <fullName evidence="1">Uncharacterized protein</fullName>
    </submittedName>
</protein>
<name>A0ABD4TJH6_9EURY</name>
<dbReference type="Proteomes" id="UP001524383">
    <property type="component" value="Unassembled WGS sequence"/>
</dbReference>